<dbReference type="PANTHER" id="PTHR45436:SF5">
    <property type="entry name" value="SENSOR HISTIDINE KINASE TRCS"/>
    <property type="match status" value="1"/>
</dbReference>
<organism evidence="17 18">
    <name type="scientific">Trueperella pecoris</name>
    <dbReference type="NCBI Taxonomy" id="2733571"/>
    <lineage>
        <taxon>Bacteria</taxon>
        <taxon>Bacillati</taxon>
        <taxon>Actinomycetota</taxon>
        <taxon>Actinomycetes</taxon>
        <taxon>Actinomycetales</taxon>
        <taxon>Actinomycetaceae</taxon>
        <taxon>Trueperella</taxon>
    </lineage>
</organism>
<feature type="domain" description="HAMP" evidence="16">
    <location>
        <begin position="230"/>
        <end position="282"/>
    </location>
</feature>
<dbReference type="CDD" id="cd00075">
    <property type="entry name" value="HATPase"/>
    <property type="match status" value="1"/>
</dbReference>
<dbReference type="EMBL" id="CP063213">
    <property type="protein sequence ID" value="QOR45176.1"/>
    <property type="molecule type" value="Genomic_DNA"/>
</dbReference>
<name>A0A7M1QTI4_9ACTO</name>
<keyword evidence="12 14" id="KW-0472">Membrane</keyword>
<evidence type="ECO:0000256" key="11">
    <source>
        <dbReference type="ARBA" id="ARBA00023012"/>
    </source>
</evidence>
<evidence type="ECO:0000256" key="8">
    <source>
        <dbReference type="ARBA" id="ARBA00022777"/>
    </source>
</evidence>
<dbReference type="InterPro" id="IPR050428">
    <property type="entry name" value="TCS_sensor_his_kinase"/>
</dbReference>
<dbReference type="InterPro" id="IPR004358">
    <property type="entry name" value="Sig_transdc_His_kin-like_C"/>
</dbReference>
<dbReference type="Gene3D" id="6.10.340.10">
    <property type="match status" value="1"/>
</dbReference>
<dbReference type="GO" id="GO:0005524">
    <property type="term" value="F:ATP binding"/>
    <property type="evidence" value="ECO:0007669"/>
    <property type="project" value="UniProtKB-KW"/>
</dbReference>
<dbReference type="SUPFAM" id="SSF47384">
    <property type="entry name" value="Homodimeric domain of signal transducing histidine kinase"/>
    <property type="match status" value="1"/>
</dbReference>
<dbReference type="PROSITE" id="PS50885">
    <property type="entry name" value="HAMP"/>
    <property type="match status" value="1"/>
</dbReference>
<dbReference type="Pfam" id="PF02518">
    <property type="entry name" value="HATPase_c"/>
    <property type="match status" value="1"/>
</dbReference>
<dbReference type="InterPro" id="IPR036890">
    <property type="entry name" value="HATPase_C_sf"/>
</dbReference>
<dbReference type="SUPFAM" id="SSF55874">
    <property type="entry name" value="ATPase domain of HSP90 chaperone/DNA topoisomerase II/histidine kinase"/>
    <property type="match status" value="1"/>
</dbReference>
<dbReference type="Gene3D" id="3.30.565.10">
    <property type="entry name" value="Histidine kinase-like ATPase, C-terminal domain"/>
    <property type="match status" value="1"/>
</dbReference>
<keyword evidence="8 17" id="KW-0418">Kinase</keyword>
<dbReference type="FunFam" id="3.30.565.10:FF:000013">
    <property type="entry name" value="Two-component sensor histidine kinase"/>
    <property type="match status" value="1"/>
</dbReference>
<dbReference type="GO" id="GO:0000155">
    <property type="term" value="F:phosphorelay sensor kinase activity"/>
    <property type="evidence" value="ECO:0007669"/>
    <property type="project" value="InterPro"/>
</dbReference>
<sequence length="571" mass="61845">MTEHEAPHQRSSIAQRVDTLRERWYSSLSLRVMALIVLAGVAGIVMMGFAISSQVRSSVFDNAVSTNIEQFSTEVQLAQDRFSASAPTVGRTQEVANKLVASMYDPSRGVLGAVLMRSPDQPPVPTQILEPATASATRVRSLVTPELRDIVTKGGQIGWQSVGIPVGDSTTPGIVVGTTFDIQGSGKYELYTAYSLENQQKLIGTTIRVMWVSVAALLVILGVVTWAVMRWVLSPVRAASRNARLLADGEFNTRMEVRGSDEIAQLATSFNQMAESLETQFTQMERISKVQTEFVSAVSHELRSPVTTVRMAGQLIYDNRESLPSGLKRAAELQYNQLLNLDATLADLLEISRYDAGGMTLATEFADVAALVAEVIDVAEPLAQSNSVIVNYQSSGDTVAEIEPRRIRRVARNLLVNALEHAEGNPVNVVVAANETAVALSVQDHGVGMSEEQITHVFERFWRADSSRVRKSGGTGLGLTIAREDAQIHGGTLEVAGELGVGSTFLLTLPKVPHEAFEPPLDLVVPEPLSEESEDQDLDPSATAPFNVVVEEDPDAAVEMRLDGQQVRAEA</sequence>
<dbReference type="GO" id="GO:0005886">
    <property type="term" value="C:plasma membrane"/>
    <property type="evidence" value="ECO:0007669"/>
    <property type="project" value="UniProtKB-SubCell"/>
</dbReference>
<keyword evidence="7" id="KW-0547">Nucleotide-binding</keyword>
<comment type="subcellular location">
    <subcellularLocation>
        <location evidence="2">Cell membrane</location>
    </subcellularLocation>
</comment>
<accession>A0A7M1QTI4</accession>
<evidence type="ECO:0000259" key="15">
    <source>
        <dbReference type="PROSITE" id="PS50109"/>
    </source>
</evidence>
<keyword evidence="11" id="KW-0902">Two-component regulatory system</keyword>
<dbReference type="PRINTS" id="PR00344">
    <property type="entry name" value="BCTRLSENSOR"/>
</dbReference>
<dbReference type="SUPFAM" id="SSF158472">
    <property type="entry name" value="HAMP domain-like"/>
    <property type="match status" value="1"/>
</dbReference>
<dbReference type="RefSeq" id="WP_197550870.1">
    <property type="nucleotide sequence ID" value="NZ_CP063213.1"/>
</dbReference>
<feature type="transmembrane region" description="Helical" evidence="14">
    <location>
        <begin position="209"/>
        <end position="233"/>
    </location>
</feature>
<gene>
    <name evidence="17" type="ORF">INS88_07790</name>
</gene>
<keyword evidence="6 14" id="KW-0812">Transmembrane</keyword>
<comment type="catalytic activity">
    <reaction evidence="1">
        <text>ATP + protein L-histidine = ADP + protein N-phospho-L-histidine.</text>
        <dbReference type="EC" id="2.7.13.3"/>
    </reaction>
</comment>
<dbReference type="InterPro" id="IPR047669">
    <property type="entry name" value="MtrAB_MtrB"/>
</dbReference>
<evidence type="ECO:0000256" key="13">
    <source>
        <dbReference type="ARBA" id="ARBA00035305"/>
    </source>
</evidence>
<feature type="transmembrane region" description="Helical" evidence="14">
    <location>
        <begin position="28"/>
        <end position="51"/>
    </location>
</feature>
<proteinExistence type="predicted"/>
<evidence type="ECO:0000256" key="3">
    <source>
        <dbReference type="ARBA" id="ARBA00012438"/>
    </source>
</evidence>
<evidence type="ECO:0000256" key="4">
    <source>
        <dbReference type="ARBA" id="ARBA00022553"/>
    </source>
</evidence>
<dbReference type="AlphaFoldDB" id="A0A7M1QTI4"/>
<evidence type="ECO:0000256" key="1">
    <source>
        <dbReference type="ARBA" id="ARBA00000085"/>
    </source>
</evidence>
<evidence type="ECO:0000256" key="7">
    <source>
        <dbReference type="ARBA" id="ARBA00022741"/>
    </source>
</evidence>
<evidence type="ECO:0000256" key="5">
    <source>
        <dbReference type="ARBA" id="ARBA00022679"/>
    </source>
</evidence>
<dbReference type="Gene3D" id="1.10.287.130">
    <property type="match status" value="1"/>
</dbReference>
<dbReference type="PANTHER" id="PTHR45436">
    <property type="entry name" value="SENSOR HISTIDINE KINASE YKOH"/>
    <property type="match status" value="1"/>
</dbReference>
<protein>
    <recommendedName>
        <fullName evidence="13">Sensor histidine kinase MtrB</fullName>
        <ecNumber evidence="3">2.7.13.3</ecNumber>
    </recommendedName>
</protein>
<dbReference type="NCBIfam" id="NF040691">
    <property type="entry name" value="MtrAB_MtrB"/>
    <property type="match status" value="1"/>
</dbReference>
<evidence type="ECO:0000259" key="16">
    <source>
        <dbReference type="PROSITE" id="PS50885"/>
    </source>
</evidence>
<evidence type="ECO:0000256" key="6">
    <source>
        <dbReference type="ARBA" id="ARBA00022692"/>
    </source>
</evidence>
<keyword evidence="18" id="KW-1185">Reference proteome</keyword>
<evidence type="ECO:0000256" key="12">
    <source>
        <dbReference type="ARBA" id="ARBA00023136"/>
    </source>
</evidence>
<dbReference type="InterPro" id="IPR003594">
    <property type="entry name" value="HATPase_dom"/>
</dbReference>
<evidence type="ECO:0000313" key="17">
    <source>
        <dbReference type="EMBL" id="QOR45176.1"/>
    </source>
</evidence>
<dbReference type="Pfam" id="PF00512">
    <property type="entry name" value="HisKA"/>
    <property type="match status" value="1"/>
</dbReference>
<dbReference type="InterPro" id="IPR005467">
    <property type="entry name" value="His_kinase_dom"/>
</dbReference>
<feature type="domain" description="Histidine kinase" evidence="15">
    <location>
        <begin position="297"/>
        <end position="513"/>
    </location>
</feature>
<dbReference type="SMART" id="SM00388">
    <property type="entry name" value="HisKA"/>
    <property type="match status" value="1"/>
</dbReference>
<dbReference type="SMART" id="SM00387">
    <property type="entry name" value="HATPase_c"/>
    <property type="match status" value="1"/>
</dbReference>
<evidence type="ECO:0000256" key="14">
    <source>
        <dbReference type="SAM" id="Phobius"/>
    </source>
</evidence>
<dbReference type="CDD" id="cd06225">
    <property type="entry name" value="HAMP"/>
    <property type="match status" value="1"/>
</dbReference>
<dbReference type="Pfam" id="PF00672">
    <property type="entry name" value="HAMP"/>
    <property type="match status" value="1"/>
</dbReference>
<dbReference type="InterPro" id="IPR003660">
    <property type="entry name" value="HAMP_dom"/>
</dbReference>
<keyword evidence="5" id="KW-0808">Transferase</keyword>
<dbReference type="PROSITE" id="PS50109">
    <property type="entry name" value="HIS_KIN"/>
    <property type="match status" value="1"/>
</dbReference>
<dbReference type="Proteomes" id="UP000595053">
    <property type="component" value="Chromosome"/>
</dbReference>
<keyword evidence="9" id="KW-0067">ATP-binding</keyword>
<dbReference type="EC" id="2.7.13.3" evidence="3"/>
<dbReference type="SMART" id="SM00304">
    <property type="entry name" value="HAMP"/>
    <property type="match status" value="1"/>
</dbReference>
<dbReference type="InterPro" id="IPR003661">
    <property type="entry name" value="HisK_dim/P_dom"/>
</dbReference>
<evidence type="ECO:0000313" key="18">
    <source>
        <dbReference type="Proteomes" id="UP000595053"/>
    </source>
</evidence>
<reference evidence="17 18" key="1">
    <citation type="submission" date="2020-10" db="EMBL/GenBank/DDBJ databases">
        <title>Trueperella pecoris sp. nov. isolated from bovine and porcine specimens.</title>
        <authorList>
            <person name="Schoenecker L."/>
            <person name="Schnydrig P."/>
            <person name="Brodard I."/>
            <person name="Thomann A."/>
            <person name="Hemphill A."/>
            <person name="Rodriguez-Campos S."/>
            <person name="Perreten V."/>
            <person name="Jores J."/>
            <person name="Kittl S."/>
        </authorList>
    </citation>
    <scope>NUCLEOTIDE SEQUENCE [LARGE SCALE GENOMIC DNA]</scope>
    <source>
        <strain evidence="17 18">15A0121</strain>
    </source>
</reference>
<evidence type="ECO:0000256" key="10">
    <source>
        <dbReference type="ARBA" id="ARBA00022989"/>
    </source>
</evidence>
<evidence type="ECO:0000256" key="9">
    <source>
        <dbReference type="ARBA" id="ARBA00022840"/>
    </source>
</evidence>
<dbReference type="CDD" id="cd00082">
    <property type="entry name" value="HisKA"/>
    <property type="match status" value="1"/>
</dbReference>
<dbReference type="InterPro" id="IPR036097">
    <property type="entry name" value="HisK_dim/P_sf"/>
</dbReference>
<keyword evidence="10 14" id="KW-1133">Transmembrane helix</keyword>
<evidence type="ECO:0000256" key="2">
    <source>
        <dbReference type="ARBA" id="ARBA00004236"/>
    </source>
</evidence>
<keyword evidence="4" id="KW-0597">Phosphoprotein</keyword>